<dbReference type="AlphaFoldDB" id="A0AAW8DJP2"/>
<evidence type="ECO:0000313" key="1">
    <source>
        <dbReference type="EMBL" id="MDP9906212.1"/>
    </source>
</evidence>
<keyword evidence="3" id="KW-1185">Reference proteome</keyword>
<organism evidence="1 4">
    <name type="scientific">Arthrobacter bambusae</name>
    <dbReference type="NCBI Taxonomy" id="1338426"/>
    <lineage>
        <taxon>Bacteria</taxon>
        <taxon>Bacillati</taxon>
        <taxon>Actinomycetota</taxon>
        <taxon>Actinomycetes</taxon>
        <taxon>Micrococcales</taxon>
        <taxon>Micrococcaceae</taxon>
        <taxon>Arthrobacter</taxon>
    </lineage>
</organism>
<dbReference type="InterPro" id="IPR029062">
    <property type="entry name" value="Class_I_gatase-like"/>
</dbReference>
<accession>A0AAW8DJP2</accession>
<gene>
    <name evidence="1" type="ORF">J2S90_003191</name>
    <name evidence="2" type="ORF">J2S93_003677</name>
</gene>
<keyword evidence="1" id="KW-0378">Hydrolase</keyword>
<dbReference type="SUPFAM" id="SSF52317">
    <property type="entry name" value="Class I glutamine amidotransferase-like"/>
    <property type="match status" value="1"/>
</dbReference>
<dbReference type="EMBL" id="JAUSRG010000010">
    <property type="protein sequence ID" value="MDP9906212.1"/>
    <property type="molecule type" value="Genomic_DNA"/>
</dbReference>
<dbReference type="Proteomes" id="UP001230951">
    <property type="component" value="Unassembled WGS sequence"/>
</dbReference>
<reference evidence="1 3" key="1">
    <citation type="submission" date="2023-07" db="EMBL/GenBank/DDBJ databases">
        <title>Sorghum-associated microbial communities from plants grown in Nebraska, USA.</title>
        <authorList>
            <person name="Schachtman D."/>
        </authorList>
    </citation>
    <scope>NUCLEOTIDE SEQUENCE</scope>
    <source>
        <strain evidence="1">DS1006</strain>
        <strain evidence="2 3">DS1016</strain>
    </source>
</reference>
<protein>
    <submittedName>
        <fullName evidence="1">Intracellular protease/amidase</fullName>
    </submittedName>
</protein>
<dbReference type="GO" id="GO:0008233">
    <property type="term" value="F:peptidase activity"/>
    <property type="evidence" value="ECO:0007669"/>
    <property type="project" value="UniProtKB-KW"/>
</dbReference>
<evidence type="ECO:0000313" key="2">
    <source>
        <dbReference type="EMBL" id="MDQ0182230.1"/>
    </source>
</evidence>
<dbReference type="Gene3D" id="3.40.50.880">
    <property type="match status" value="1"/>
</dbReference>
<dbReference type="Proteomes" id="UP001242995">
    <property type="component" value="Unassembled WGS sequence"/>
</dbReference>
<evidence type="ECO:0000313" key="3">
    <source>
        <dbReference type="Proteomes" id="UP001230951"/>
    </source>
</evidence>
<comment type="caution">
    <text evidence="1">The sequence shown here is derived from an EMBL/GenBank/DDBJ whole genome shotgun (WGS) entry which is preliminary data.</text>
</comment>
<dbReference type="GO" id="GO:0006508">
    <property type="term" value="P:proteolysis"/>
    <property type="evidence" value="ECO:0007669"/>
    <property type="project" value="UniProtKB-KW"/>
</dbReference>
<dbReference type="RefSeq" id="WP_306962580.1">
    <property type="nucleotide sequence ID" value="NZ_JAUSRG010000010.1"/>
</dbReference>
<proteinExistence type="predicted"/>
<name>A0AAW8DJP2_9MICC</name>
<keyword evidence="1" id="KW-0645">Protease</keyword>
<dbReference type="EMBL" id="JAUSTF010000010">
    <property type="protein sequence ID" value="MDQ0182230.1"/>
    <property type="molecule type" value="Genomic_DNA"/>
</dbReference>
<evidence type="ECO:0000313" key="4">
    <source>
        <dbReference type="Proteomes" id="UP001242995"/>
    </source>
</evidence>
<sequence>MPKTLRIVLLSVLSGVLGLATLAAVLGSGFAVTMSQGFHVTAPAAMTPAPRASSDKEDRIPVAILLGANGSVATDVLGPYGVLASSPRFHVFTVSVRREPVALSGGLTAIPDYSVKDVLDGVAPQPAIIVNPAMSDP</sequence>